<dbReference type="Pfam" id="PF00581">
    <property type="entry name" value="Rhodanese"/>
    <property type="match status" value="1"/>
</dbReference>
<dbReference type="SUPFAM" id="SSF52821">
    <property type="entry name" value="Rhodanese/Cell cycle control phosphatase"/>
    <property type="match status" value="1"/>
</dbReference>
<dbReference type="PANTHER" id="PTHR43031:SF1">
    <property type="entry name" value="PYRIDINE NUCLEOTIDE-DISULPHIDE OXIDOREDUCTASE"/>
    <property type="match status" value="1"/>
</dbReference>
<dbReference type="PANTHER" id="PTHR43031">
    <property type="entry name" value="FAD-DEPENDENT OXIDOREDUCTASE"/>
    <property type="match status" value="1"/>
</dbReference>
<dbReference type="Gene3D" id="3.40.250.10">
    <property type="entry name" value="Rhodanese-like domain"/>
    <property type="match status" value="1"/>
</dbReference>
<reference evidence="2 3" key="1">
    <citation type="submission" date="2019-08" db="EMBL/GenBank/DDBJ databases">
        <title>Genomes of Antarctic Bizionia species.</title>
        <authorList>
            <person name="Bowman J.P."/>
        </authorList>
    </citation>
    <scope>NUCLEOTIDE SEQUENCE [LARGE SCALE GENOMIC DNA]</scope>
    <source>
        <strain evidence="2 3">ADA-4</strain>
    </source>
</reference>
<gene>
    <name evidence="2" type="ORF">ES674_13325</name>
</gene>
<dbReference type="SMART" id="SM00450">
    <property type="entry name" value="RHOD"/>
    <property type="match status" value="1"/>
</dbReference>
<keyword evidence="3" id="KW-1185">Reference proteome</keyword>
<evidence type="ECO:0000313" key="2">
    <source>
        <dbReference type="EMBL" id="TYB75802.1"/>
    </source>
</evidence>
<evidence type="ECO:0000313" key="3">
    <source>
        <dbReference type="Proteomes" id="UP000323720"/>
    </source>
</evidence>
<dbReference type="InterPro" id="IPR036873">
    <property type="entry name" value="Rhodanese-like_dom_sf"/>
</dbReference>
<dbReference type="CDD" id="cd00158">
    <property type="entry name" value="RHOD"/>
    <property type="match status" value="1"/>
</dbReference>
<evidence type="ECO:0000259" key="1">
    <source>
        <dbReference type="PROSITE" id="PS50206"/>
    </source>
</evidence>
<dbReference type="InterPro" id="IPR001763">
    <property type="entry name" value="Rhodanese-like_dom"/>
</dbReference>
<dbReference type="Proteomes" id="UP000323720">
    <property type="component" value="Unassembled WGS sequence"/>
</dbReference>
<dbReference type="RefSeq" id="WP_148404796.1">
    <property type="nucleotide sequence ID" value="NZ_VSKK01000004.1"/>
</dbReference>
<accession>A0A5D0R2Q4</accession>
<comment type="caution">
    <text evidence="2">The sequence shown here is derived from an EMBL/GenBank/DDBJ whole genome shotgun (WGS) entry which is preliminary data.</text>
</comment>
<sequence>MGILDFIFGAKKRQVQMYLDNGATILDVRTQSEWNKGHIAQSIHIPLKDLRNRIEEVKLLKSPIVVCCESGVRSAKAAKHLNLENIDATNGGGWLGLQKKL</sequence>
<dbReference type="AlphaFoldDB" id="A0A5D0R2Q4"/>
<proteinExistence type="predicted"/>
<dbReference type="EMBL" id="VSKK01000004">
    <property type="protein sequence ID" value="TYB75802.1"/>
    <property type="molecule type" value="Genomic_DNA"/>
</dbReference>
<name>A0A5D0R2Q4_9FLAO</name>
<protein>
    <submittedName>
        <fullName evidence="2">Rhodanese-like domain-containing protein</fullName>
    </submittedName>
</protein>
<dbReference type="InterPro" id="IPR050229">
    <property type="entry name" value="GlpE_sulfurtransferase"/>
</dbReference>
<dbReference type="OrthoDB" id="9800872at2"/>
<dbReference type="PROSITE" id="PS50206">
    <property type="entry name" value="RHODANESE_3"/>
    <property type="match status" value="1"/>
</dbReference>
<organism evidence="2 3">
    <name type="scientific">Bizionia myxarmorum</name>
    <dbReference type="NCBI Taxonomy" id="291186"/>
    <lineage>
        <taxon>Bacteria</taxon>
        <taxon>Pseudomonadati</taxon>
        <taxon>Bacteroidota</taxon>
        <taxon>Flavobacteriia</taxon>
        <taxon>Flavobacteriales</taxon>
        <taxon>Flavobacteriaceae</taxon>
        <taxon>Bizionia</taxon>
    </lineage>
</organism>
<feature type="domain" description="Rhodanese" evidence="1">
    <location>
        <begin position="19"/>
        <end position="99"/>
    </location>
</feature>